<dbReference type="OrthoDB" id="10058156at2759"/>
<reference evidence="2" key="1">
    <citation type="submission" date="2021-03" db="EMBL/GenBank/DDBJ databases">
        <title>Draft genome sequence of rust myrtle Austropuccinia psidii MF-1, a brazilian biotype.</title>
        <authorList>
            <person name="Quecine M.C."/>
            <person name="Pachon D.M.R."/>
            <person name="Bonatelli M.L."/>
            <person name="Correr F.H."/>
            <person name="Franceschini L.M."/>
            <person name="Leite T.F."/>
            <person name="Margarido G.R.A."/>
            <person name="Almeida C.A."/>
            <person name="Ferrarezi J.A."/>
            <person name="Labate C.A."/>
        </authorList>
    </citation>
    <scope>NUCLEOTIDE SEQUENCE</scope>
    <source>
        <strain evidence="2">MF-1</strain>
    </source>
</reference>
<sequence length="115" mass="13505">MNIGHNEIVEVTTPVLITWHDGKSRLYGYFRALNNYTKADKYPIPMIPLALDKLAKAKYITKMDFMKGFHKNGVKPNSMKLLRIICHMGIYEYIRMYFGIKSAPAHFQRMMEKIF</sequence>
<dbReference type="PANTHER" id="PTHR24559">
    <property type="entry name" value="TRANSPOSON TY3-I GAG-POL POLYPROTEIN"/>
    <property type="match status" value="1"/>
</dbReference>
<dbReference type="Gene3D" id="3.30.70.270">
    <property type="match status" value="1"/>
</dbReference>
<evidence type="ECO:0000259" key="1">
    <source>
        <dbReference type="Pfam" id="PF00078"/>
    </source>
</evidence>
<evidence type="ECO:0000313" key="2">
    <source>
        <dbReference type="EMBL" id="MBW0490753.1"/>
    </source>
</evidence>
<gene>
    <name evidence="2" type="ORF">O181_030468</name>
</gene>
<dbReference type="InterPro" id="IPR053134">
    <property type="entry name" value="RNA-dir_DNA_polymerase"/>
</dbReference>
<dbReference type="PANTHER" id="PTHR24559:SF444">
    <property type="entry name" value="REVERSE TRANSCRIPTASE DOMAIN-CONTAINING PROTEIN"/>
    <property type="match status" value="1"/>
</dbReference>
<dbReference type="Pfam" id="PF00078">
    <property type="entry name" value="RVT_1"/>
    <property type="match status" value="1"/>
</dbReference>
<proteinExistence type="predicted"/>
<accession>A0A9Q3CXS4</accession>
<dbReference type="InterPro" id="IPR043128">
    <property type="entry name" value="Rev_trsase/Diguanyl_cyclase"/>
</dbReference>
<dbReference type="Gene3D" id="3.10.10.10">
    <property type="entry name" value="HIV Type 1 Reverse Transcriptase, subunit A, domain 1"/>
    <property type="match status" value="1"/>
</dbReference>
<feature type="domain" description="Reverse transcriptase" evidence="1">
    <location>
        <begin position="22"/>
        <end position="115"/>
    </location>
</feature>
<dbReference type="SUPFAM" id="SSF56672">
    <property type="entry name" value="DNA/RNA polymerases"/>
    <property type="match status" value="1"/>
</dbReference>
<protein>
    <recommendedName>
        <fullName evidence="1">Reverse transcriptase domain-containing protein</fullName>
    </recommendedName>
</protein>
<organism evidence="2 3">
    <name type="scientific">Austropuccinia psidii MF-1</name>
    <dbReference type="NCBI Taxonomy" id="1389203"/>
    <lineage>
        <taxon>Eukaryota</taxon>
        <taxon>Fungi</taxon>
        <taxon>Dikarya</taxon>
        <taxon>Basidiomycota</taxon>
        <taxon>Pucciniomycotina</taxon>
        <taxon>Pucciniomycetes</taxon>
        <taxon>Pucciniales</taxon>
        <taxon>Sphaerophragmiaceae</taxon>
        <taxon>Austropuccinia</taxon>
    </lineage>
</organism>
<name>A0A9Q3CXS4_9BASI</name>
<dbReference type="InterPro" id="IPR043502">
    <property type="entry name" value="DNA/RNA_pol_sf"/>
</dbReference>
<dbReference type="Proteomes" id="UP000765509">
    <property type="component" value="Unassembled WGS sequence"/>
</dbReference>
<dbReference type="AlphaFoldDB" id="A0A9Q3CXS4"/>
<evidence type="ECO:0000313" key="3">
    <source>
        <dbReference type="Proteomes" id="UP000765509"/>
    </source>
</evidence>
<dbReference type="InterPro" id="IPR000477">
    <property type="entry name" value="RT_dom"/>
</dbReference>
<dbReference type="EMBL" id="AVOT02010745">
    <property type="protein sequence ID" value="MBW0490753.1"/>
    <property type="molecule type" value="Genomic_DNA"/>
</dbReference>
<keyword evidence="3" id="KW-1185">Reference proteome</keyword>
<comment type="caution">
    <text evidence="2">The sequence shown here is derived from an EMBL/GenBank/DDBJ whole genome shotgun (WGS) entry which is preliminary data.</text>
</comment>